<dbReference type="STRING" id="1371.GCA_900166605_01874"/>
<dbReference type="Pfam" id="PF01261">
    <property type="entry name" value="AP_endonuc_2"/>
    <property type="match status" value="1"/>
</dbReference>
<evidence type="ECO:0000256" key="1">
    <source>
        <dbReference type="ARBA" id="ARBA00023235"/>
    </source>
</evidence>
<keyword evidence="1" id="KW-0413">Isomerase</keyword>
<dbReference type="GO" id="GO:0016853">
    <property type="term" value="F:isomerase activity"/>
    <property type="evidence" value="ECO:0007669"/>
    <property type="project" value="UniProtKB-KW"/>
</dbReference>
<keyword evidence="4" id="KW-1185">Reference proteome</keyword>
<evidence type="ECO:0000313" key="4">
    <source>
        <dbReference type="Proteomes" id="UP000321051"/>
    </source>
</evidence>
<dbReference type="PANTHER" id="PTHR43489">
    <property type="entry name" value="ISOMERASE"/>
    <property type="match status" value="1"/>
</dbReference>
<protein>
    <submittedName>
        <fullName evidence="3">Epimerase</fullName>
    </submittedName>
</protein>
<feature type="domain" description="Xylose isomerase-like TIM barrel" evidence="2">
    <location>
        <begin position="22"/>
        <end position="240"/>
    </location>
</feature>
<dbReference type="Proteomes" id="UP000321051">
    <property type="component" value="Unassembled WGS sequence"/>
</dbReference>
<dbReference type="InterPro" id="IPR013022">
    <property type="entry name" value="Xyl_isomerase-like_TIM-brl"/>
</dbReference>
<sequence length="276" mass="31064">MNFSICSWVFGDRPIEQTMRDVSVIGYDEIEVHARDYNWEGLVDLAETLDIRIRGLCADAGWPRKETDLSQVNPSMRKTAVNYFKEQINRAYRAGAEYMVLSPCAPGKAEPEENGKAEWEAAVLSLQEIAPYAEERNVALVIEPLNRYESCIINTGWQALLLVKEIGHPFVTTMLDTFHMNIEESSMEAPFHHLGPALSHIHVADTNRQGLGYGRLSWKTIADTIKETGYGGTITVECLPPDLSVFSSAEGKSEADIINEYAEKSLQRLHRLFRAE</sequence>
<dbReference type="InterPro" id="IPR050417">
    <property type="entry name" value="Sugar_Epim/Isomerase"/>
</dbReference>
<dbReference type="AlphaFoldDB" id="A0A510YA49"/>
<reference evidence="3 4" key="1">
    <citation type="submission" date="2019-07" db="EMBL/GenBank/DDBJ databases">
        <title>Whole genome shotgun sequence of Marinococcus halophilus NBRC 102359.</title>
        <authorList>
            <person name="Hosoyama A."/>
            <person name="Uohara A."/>
            <person name="Ohji S."/>
            <person name="Ichikawa N."/>
        </authorList>
    </citation>
    <scope>NUCLEOTIDE SEQUENCE [LARGE SCALE GENOMIC DNA]</scope>
    <source>
        <strain evidence="3 4">NBRC 102359</strain>
    </source>
</reference>
<dbReference type="OrthoDB" id="9814946at2"/>
<dbReference type="PANTHER" id="PTHR43489:SF7">
    <property type="entry name" value="3-DEHYDRO-D-GULOSIDE 4-EPIMERASE-RELATED"/>
    <property type="match status" value="1"/>
</dbReference>
<comment type="caution">
    <text evidence="3">The sequence shown here is derived from an EMBL/GenBank/DDBJ whole genome shotgun (WGS) entry which is preliminary data.</text>
</comment>
<gene>
    <name evidence="3" type="ORF">MHA01_31330</name>
</gene>
<dbReference type="EMBL" id="BJUN01000036">
    <property type="protein sequence ID" value="GEK60228.1"/>
    <property type="molecule type" value="Genomic_DNA"/>
</dbReference>
<organism evidence="3 4">
    <name type="scientific">Marinococcus halophilus</name>
    <dbReference type="NCBI Taxonomy" id="1371"/>
    <lineage>
        <taxon>Bacteria</taxon>
        <taxon>Bacillati</taxon>
        <taxon>Bacillota</taxon>
        <taxon>Bacilli</taxon>
        <taxon>Bacillales</taxon>
        <taxon>Bacillaceae</taxon>
        <taxon>Marinococcus</taxon>
    </lineage>
</organism>
<evidence type="ECO:0000313" key="3">
    <source>
        <dbReference type="EMBL" id="GEK60228.1"/>
    </source>
</evidence>
<name>A0A510YA49_MARHA</name>
<evidence type="ECO:0000259" key="2">
    <source>
        <dbReference type="Pfam" id="PF01261"/>
    </source>
</evidence>
<dbReference type="InterPro" id="IPR036237">
    <property type="entry name" value="Xyl_isomerase-like_sf"/>
</dbReference>
<dbReference type="Gene3D" id="3.20.20.150">
    <property type="entry name" value="Divalent-metal-dependent TIM barrel enzymes"/>
    <property type="match status" value="1"/>
</dbReference>
<dbReference type="SUPFAM" id="SSF51658">
    <property type="entry name" value="Xylose isomerase-like"/>
    <property type="match status" value="1"/>
</dbReference>
<proteinExistence type="predicted"/>
<dbReference type="RefSeq" id="WP_079475661.1">
    <property type="nucleotide sequence ID" value="NZ_BJUN01000036.1"/>
</dbReference>
<accession>A0A510YA49</accession>